<dbReference type="RefSeq" id="WP_068004983.1">
    <property type="nucleotide sequence ID" value="NZ_QQBC01000003.1"/>
</dbReference>
<evidence type="ECO:0000256" key="1">
    <source>
        <dbReference type="SAM" id="MobiDB-lite"/>
    </source>
</evidence>
<comment type="caution">
    <text evidence="2">The sequence shown here is derived from an EMBL/GenBank/DDBJ whole genome shotgun (WGS) entry which is preliminary data.</text>
</comment>
<proteinExistence type="predicted"/>
<sequence length="94" mass="10337">MGTREITVTVDEDDWLPLRDAADCAGMSVSAYVAWAVRLLAMQSQPGRSARNEVPVASRAARPSIDAADEPESAAWMATFSERLSHRAEQFRND</sequence>
<dbReference type="AlphaFoldDB" id="A0A370I8P6"/>
<gene>
    <name evidence="2" type="ORF">DFR76_10351</name>
</gene>
<keyword evidence="3" id="KW-1185">Reference proteome</keyword>
<organism evidence="2 3">
    <name type="scientific">Nocardia pseudobrasiliensis</name>
    <dbReference type="NCBI Taxonomy" id="45979"/>
    <lineage>
        <taxon>Bacteria</taxon>
        <taxon>Bacillati</taxon>
        <taxon>Actinomycetota</taxon>
        <taxon>Actinomycetes</taxon>
        <taxon>Mycobacteriales</taxon>
        <taxon>Nocardiaceae</taxon>
        <taxon>Nocardia</taxon>
    </lineage>
</organism>
<dbReference type="Proteomes" id="UP000254869">
    <property type="component" value="Unassembled WGS sequence"/>
</dbReference>
<reference evidence="2 3" key="1">
    <citation type="submission" date="2018-07" db="EMBL/GenBank/DDBJ databases">
        <title>Genomic Encyclopedia of Type Strains, Phase IV (KMG-IV): sequencing the most valuable type-strain genomes for metagenomic binning, comparative biology and taxonomic classification.</title>
        <authorList>
            <person name="Goeker M."/>
        </authorList>
    </citation>
    <scope>NUCLEOTIDE SEQUENCE [LARGE SCALE GENOMIC DNA]</scope>
    <source>
        <strain evidence="2 3">DSM 44290</strain>
    </source>
</reference>
<evidence type="ECO:0000313" key="3">
    <source>
        <dbReference type="Proteomes" id="UP000254869"/>
    </source>
</evidence>
<name>A0A370I8P6_9NOCA</name>
<evidence type="ECO:0000313" key="2">
    <source>
        <dbReference type="EMBL" id="RDI66980.1"/>
    </source>
</evidence>
<dbReference type="EMBL" id="QQBC01000003">
    <property type="protein sequence ID" value="RDI66980.1"/>
    <property type="molecule type" value="Genomic_DNA"/>
</dbReference>
<feature type="region of interest" description="Disordered" evidence="1">
    <location>
        <begin position="46"/>
        <end position="72"/>
    </location>
</feature>
<protein>
    <submittedName>
        <fullName evidence="2">Uncharacterized protein</fullName>
    </submittedName>
</protein>
<accession>A0A370I8P6</accession>